<evidence type="ECO:0000313" key="4">
    <source>
        <dbReference type="Proteomes" id="UP000239907"/>
    </source>
</evidence>
<dbReference type="InterPro" id="IPR029052">
    <property type="entry name" value="Metallo-depent_PP-like"/>
</dbReference>
<protein>
    <recommendedName>
        <fullName evidence="2">Calcineurin-like phosphoesterase domain-containing protein</fullName>
    </recommendedName>
</protein>
<feature type="chain" id="PRO_5015485507" description="Calcineurin-like phosphoesterase domain-containing protein" evidence="1">
    <location>
        <begin position="30"/>
        <end position="285"/>
    </location>
</feature>
<evidence type="ECO:0000256" key="1">
    <source>
        <dbReference type="SAM" id="SignalP"/>
    </source>
</evidence>
<accession>A0A2S7U4L3</accession>
<feature type="signal peptide" evidence="1">
    <location>
        <begin position="1"/>
        <end position="29"/>
    </location>
</feature>
<comment type="caution">
    <text evidence="3">The sequence shown here is derived from an EMBL/GenBank/DDBJ whole genome shotgun (WGS) entry which is preliminary data.</text>
</comment>
<dbReference type="PANTHER" id="PTHR43143">
    <property type="entry name" value="METALLOPHOSPHOESTERASE, CALCINEURIN SUPERFAMILY"/>
    <property type="match status" value="1"/>
</dbReference>
<dbReference type="Pfam" id="PF00149">
    <property type="entry name" value="Metallophos"/>
    <property type="match status" value="1"/>
</dbReference>
<dbReference type="PANTHER" id="PTHR43143:SF1">
    <property type="entry name" value="SERINE_THREONINE-PROTEIN PHOSPHATASE CPPED1"/>
    <property type="match status" value="1"/>
</dbReference>
<evidence type="ECO:0000313" key="3">
    <source>
        <dbReference type="EMBL" id="PQJ29457.1"/>
    </source>
</evidence>
<dbReference type="OrthoDB" id="9783748at2"/>
<proteinExistence type="predicted"/>
<keyword evidence="1" id="KW-0732">Signal</keyword>
<sequence>MNCQSLRRFLSALASAALLLVCSPSTLVAEPDKPAKLSEPLLFSFAQMCDTQLGMGGYEHDVKTFGLAVDQINRMKPDFVVICGDLVGKANEKSWADFKRIKAGFKIPCHCAAGNHDVGNKPTAESLRLYRETIGKDYYSIEHKGYTFVIANTQLWKAPLAGESEKHDAWFKAALVAAKKKASPVVVVVHYPLFVKTPDEKENYYNIAPEKRMELLKLCEENGVVAFLAGHTHKLIINQYKGIQLVNGETTSKNVDKRPMGFRWWDVAPKGKMVHRFVELEGMDK</sequence>
<dbReference type="EMBL" id="MQWA01000001">
    <property type="protein sequence ID" value="PQJ29457.1"/>
    <property type="molecule type" value="Genomic_DNA"/>
</dbReference>
<dbReference type="SUPFAM" id="SSF56300">
    <property type="entry name" value="Metallo-dependent phosphatases"/>
    <property type="match status" value="1"/>
</dbReference>
<feature type="domain" description="Calcineurin-like phosphoesterase" evidence="2">
    <location>
        <begin position="65"/>
        <end position="234"/>
    </location>
</feature>
<reference evidence="3 4" key="1">
    <citation type="submission" date="2016-12" db="EMBL/GenBank/DDBJ databases">
        <title>Study of bacterial adaptation to deep sea.</title>
        <authorList>
            <person name="Song J."/>
            <person name="Yoshizawa S."/>
            <person name="Kogure K."/>
        </authorList>
    </citation>
    <scope>NUCLEOTIDE SEQUENCE [LARGE SCALE GENOMIC DNA]</scope>
    <source>
        <strain evidence="3 4">SAORIC-165</strain>
    </source>
</reference>
<name>A0A2S7U4L3_9BACT</name>
<dbReference type="RefSeq" id="WP_105043956.1">
    <property type="nucleotide sequence ID" value="NZ_MQWA01000001.1"/>
</dbReference>
<keyword evidence="4" id="KW-1185">Reference proteome</keyword>
<gene>
    <name evidence="3" type="ORF">BSZ32_13805</name>
</gene>
<dbReference type="AlphaFoldDB" id="A0A2S7U4L3"/>
<organism evidence="3 4">
    <name type="scientific">Rubritalea profundi</name>
    <dbReference type="NCBI Taxonomy" id="1658618"/>
    <lineage>
        <taxon>Bacteria</taxon>
        <taxon>Pseudomonadati</taxon>
        <taxon>Verrucomicrobiota</taxon>
        <taxon>Verrucomicrobiia</taxon>
        <taxon>Verrucomicrobiales</taxon>
        <taxon>Rubritaleaceae</taxon>
        <taxon>Rubritalea</taxon>
    </lineage>
</organism>
<dbReference type="Gene3D" id="3.60.21.10">
    <property type="match status" value="1"/>
</dbReference>
<dbReference type="GO" id="GO:0016787">
    <property type="term" value="F:hydrolase activity"/>
    <property type="evidence" value="ECO:0007669"/>
    <property type="project" value="InterPro"/>
</dbReference>
<evidence type="ECO:0000259" key="2">
    <source>
        <dbReference type="Pfam" id="PF00149"/>
    </source>
</evidence>
<dbReference type="InterPro" id="IPR004843">
    <property type="entry name" value="Calcineurin-like_PHP"/>
</dbReference>
<dbReference type="Proteomes" id="UP000239907">
    <property type="component" value="Unassembled WGS sequence"/>
</dbReference>
<dbReference type="InterPro" id="IPR051918">
    <property type="entry name" value="STPP_CPPED1"/>
</dbReference>